<proteinExistence type="predicted"/>
<evidence type="ECO:0000256" key="1">
    <source>
        <dbReference type="SAM" id="Coils"/>
    </source>
</evidence>
<evidence type="ECO:0000313" key="2">
    <source>
        <dbReference type="EMBL" id="PRY94140.1"/>
    </source>
</evidence>
<dbReference type="RefSeq" id="WP_106262407.1">
    <property type="nucleotide sequence ID" value="NZ_PVTQ01000001.1"/>
</dbReference>
<reference evidence="2 3" key="1">
    <citation type="submission" date="2018-03" db="EMBL/GenBank/DDBJ databases">
        <title>Genomic Encyclopedia of Archaeal and Bacterial Type Strains, Phase II (KMG-II): from individual species to whole genera.</title>
        <authorList>
            <person name="Goeker M."/>
        </authorList>
    </citation>
    <scope>NUCLEOTIDE SEQUENCE [LARGE SCALE GENOMIC DNA]</scope>
    <source>
        <strain evidence="2 3">DSM 100212</strain>
    </source>
</reference>
<keyword evidence="1" id="KW-0175">Coiled coil</keyword>
<comment type="caution">
    <text evidence="2">The sequence shown here is derived from an EMBL/GenBank/DDBJ whole genome shotgun (WGS) entry which is preliminary data.</text>
</comment>
<sequence length="172" mass="17993">MNDIEEIQRRLAYALDRIGKGVEGLDKAPAPAAAAAPDLETQAEVTRLQSALKDAEARIVSLEADLSAAKAAEAAAKEAAEAVPEAPMIDVDAAAELEQQVARLKAANVALRENNATLREAVQAGKDVDLDASLKAELESLRAERASEAAEMQVLLGAVQDVADGKTPQEAN</sequence>
<dbReference type="AlphaFoldDB" id="A0A2T0X5D2"/>
<accession>A0A2T0X5D2</accession>
<evidence type="ECO:0000313" key="3">
    <source>
        <dbReference type="Proteomes" id="UP000238392"/>
    </source>
</evidence>
<dbReference type="OrthoDB" id="7871100at2"/>
<dbReference type="Proteomes" id="UP000238392">
    <property type="component" value="Unassembled WGS sequence"/>
</dbReference>
<protein>
    <submittedName>
        <fullName evidence="2">Uncharacterized protein</fullName>
    </submittedName>
</protein>
<keyword evidence="3" id="KW-1185">Reference proteome</keyword>
<gene>
    <name evidence="2" type="ORF">CLV74_101275</name>
</gene>
<dbReference type="EMBL" id="PVTQ01000001">
    <property type="protein sequence ID" value="PRY94140.1"/>
    <property type="molecule type" value="Genomic_DNA"/>
</dbReference>
<feature type="coiled-coil region" evidence="1">
    <location>
        <begin position="45"/>
        <end position="121"/>
    </location>
</feature>
<name>A0A2T0X5D2_9RHOB</name>
<organism evidence="2 3">
    <name type="scientific">Donghicola tyrosinivorans</name>
    <dbReference type="NCBI Taxonomy" id="1652492"/>
    <lineage>
        <taxon>Bacteria</taxon>
        <taxon>Pseudomonadati</taxon>
        <taxon>Pseudomonadota</taxon>
        <taxon>Alphaproteobacteria</taxon>
        <taxon>Rhodobacterales</taxon>
        <taxon>Roseobacteraceae</taxon>
        <taxon>Donghicola</taxon>
    </lineage>
</organism>